<protein>
    <submittedName>
        <fullName evidence="2">Glycerophosphodiester phosphodiesterase family protein</fullName>
    </submittedName>
</protein>
<dbReference type="AlphaFoldDB" id="A0A9D2EF67"/>
<dbReference type="Proteomes" id="UP000824037">
    <property type="component" value="Unassembled WGS sequence"/>
</dbReference>
<feature type="domain" description="GP-PDE" evidence="1">
    <location>
        <begin position="30"/>
        <end position="78"/>
    </location>
</feature>
<proteinExistence type="predicted"/>
<dbReference type="Pfam" id="PF03009">
    <property type="entry name" value="GDPD"/>
    <property type="match status" value="1"/>
</dbReference>
<dbReference type="InterPro" id="IPR030395">
    <property type="entry name" value="GP_PDE_dom"/>
</dbReference>
<sequence>MAELALERLGAERYAEVNRRLQAFAASQRPLIVVHRGSGTGSIAENTALAFIAAIRHGADIIETDVIASTDGEYFLFHNGYERLHFGMEEDIRNLSAADLRAQQYEWCRRAGTEPYGLEPLETILTGFTGTIFNVDRSWRYWPELLDHMTRYDVTDRILLKSPVQDDALERLARCAEPYPFMPIVKTATELETVLRHADINTVVVELIAREADSELADPAVIRELHERGILVMLNAINLSDRQPLFLGWDDETSLTDGPEHGWGRLISHGADLVQTDWPAPLRDYRALLAGAPSS</sequence>
<dbReference type="PANTHER" id="PTHR46211">
    <property type="entry name" value="GLYCEROPHOSPHORYL DIESTER PHOSPHODIESTERASE"/>
    <property type="match status" value="1"/>
</dbReference>
<dbReference type="PANTHER" id="PTHR46211:SF14">
    <property type="entry name" value="GLYCEROPHOSPHODIESTER PHOSPHODIESTERASE"/>
    <property type="match status" value="1"/>
</dbReference>
<reference evidence="2" key="2">
    <citation type="submission" date="2021-04" db="EMBL/GenBank/DDBJ databases">
        <authorList>
            <person name="Gilroy R."/>
        </authorList>
    </citation>
    <scope>NUCLEOTIDE SEQUENCE</scope>
    <source>
        <strain evidence="2">ChiGjej4B4-7305</strain>
    </source>
</reference>
<dbReference type="Gene3D" id="3.20.20.190">
    <property type="entry name" value="Phosphatidylinositol (PI) phosphodiesterase"/>
    <property type="match status" value="1"/>
</dbReference>
<dbReference type="GO" id="GO:0006629">
    <property type="term" value="P:lipid metabolic process"/>
    <property type="evidence" value="ECO:0007669"/>
    <property type="project" value="InterPro"/>
</dbReference>
<name>A0A9D2EF67_9MICO</name>
<comment type="caution">
    <text evidence="2">The sequence shown here is derived from an EMBL/GenBank/DDBJ whole genome shotgun (WGS) entry which is preliminary data.</text>
</comment>
<dbReference type="CDD" id="cd08566">
    <property type="entry name" value="GDPD_AtGDE_like"/>
    <property type="match status" value="1"/>
</dbReference>
<dbReference type="GO" id="GO:0008081">
    <property type="term" value="F:phosphoric diester hydrolase activity"/>
    <property type="evidence" value="ECO:0007669"/>
    <property type="project" value="InterPro"/>
</dbReference>
<dbReference type="SUPFAM" id="SSF51695">
    <property type="entry name" value="PLC-like phosphodiesterases"/>
    <property type="match status" value="1"/>
</dbReference>
<evidence type="ECO:0000313" key="2">
    <source>
        <dbReference type="EMBL" id="HIZ36342.1"/>
    </source>
</evidence>
<dbReference type="EMBL" id="DXBY01000192">
    <property type="protein sequence ID" value="HIZ36342.1"/>
    <property type="molecule type" value="Genomic_DNA"/>
</dbReference>
<gene>
    <name evidence="2" type="ORF">H9815_11235</name>
</gene>
<dbReference type="PROSITE" id="PS51704">
    <property type="entry name" value="GP_PDE"/>
    <property type="match status" value="1"/>
</dbReference>
<dbReference type="InterPro" id="IPR017946">
    <property type="entry name" value="PLC-like_Pdiesterase_TIM-brl"/>
</dbReference>
<accession>A0A9D2EF67</accession>
<organism evidence="2 3">
    <name type="scientific">Candidatus Ruania gallistercoris</name>
    <dbReference type="NCBI Taxonomy" id="2838746"/>
    <lineage>
        <taxon>Bacteria</taxon>
        <taxon>Bacillati</taxon>
        <taxon>Actinomycetota</taxon>
        <taxon>Actinomycetes</taxon>
        <taxon>Micrococcales</taxon>
        <taxon>Ruaniaceae</taxon>
        <taxon>Ruania</taxon>
    </lineage>
</organism>
<reference evidence="2" key="1">
    <citation type="journal article" date="2021" name="PeerJ">
        <title>Extensive microbial diversity within the chicken gut microbiome revealed by metagenomics and culture.</title>
        <authorList>
            <person name="Gilroy R."/>
            <person name="Ravi A."/>
            <person name="Getino M."/>
            <person name="Pursley I."/>
            <person name="Horton D.L."/>
            <person name="Alikhan N.F."/>
            <person name="Baker D."/>
            <person name="Gharbi K."/>
            <person name="Hall N."/>
            <person name="Watson M."/>
            <person name="Adriaenssens E.M."/>
            <person name="Foster-Nyarko E."/>
            <person name="Jarju S."/>
            <person name="Secka A."/>
            <person name="Antonio M."/>
            <person name="Oren A."/>
            <person name="Chaudhuri R.R."/>
            <person name="La Ragione R."/>
            <person name="Hildebrand F."/>
            <person name="Pallen M.J."/>
        </authorList>
    </citation>
    <scope>NUCLEOTIDE SEQUENCE</scope>
    <source>
        <strain evidence="2">ChiGjej4B4-7305</strain>
    </source>
</reference>
<evidence type="ECO:0000259" key="1">
    <source>
        <dbReference type="PROSITE" id="PS51704"/>
    </source>
</evidence>
<evidence type="ECO:0000313" key="3">
    <source>
        <dbReference type="Proteomes" id="UP000824037"/>
    </source>
</evidence>